<feature type="region of interest" description="Disordered" evidence="8">
    <location>
        <begin position="633"/>
        <end position="659"/>
    </location>
</feature>
<evidence type="ECO:0000256" key="3">
    <source>
        <dbReference type="ARBA" id="ARBA00022701"/>
    </source>
</evidence>
<dbReference type="EMBL" id="HACA01004085">
    <property type="protein sequence ID" value="CDW21446.1"/>
    <property type="molecule type" value="Transcribed_RNA"/>
</dbReference>
<keyword evidence="3" id="KW-0493">Microtubule</keyword>
<feature type="region of interest" description="Disordered" evidence="8">
    <location>
        <begin position="89"/>
        <end position="108"/>
    </location>
</feature>
<dbReference type="Pfam" id="PF03133">
    <property type="entry name" value="TTL"/>
    <property type="match status" value="1"/>
</dbReference>
<dbReference type="SUPFAM" id="SSF56059">
    <property type="entry name" value="Glutathione synthetase ATP-binding domain-like"/>
    <property type="match status" value="1"/>
</dbReference>
<organism evidence="9">
    <name type="scientific">Lepeophtheirus salmonis</name>
    <name type="common">Salmon louse</name>
    <name type="synonym">Caligus salmonis</name>
    <dbReference type="NCBI Taxonomy" id="72036"/>
    <lineage>
        <taxon>Eukaryota</taxon>
        <taxon>Metazoa</taxon>
        <taxon>Ecdysozoa</taxon>
        <taxon>Arthropoda</taxon>
        <taxon>Crustacea</taxon>
        <taxon>Multicrustacea</taxon>
        <taxon>Hexanauplia</taxon>
        <taxon>Copepoda</taxon>
        <taxon>Siphonostomatoida</taxon>
        <taxon>Caligidae</taxon>
        <taxon>Lepeophtheirus</taxon>
    </lineage>
</organism>
<name>A0A0K2T7L7_LEPSM</name>
<comment type="similarity">
    <text evidence="1">Belongs to the tubulin--tyrosine ligase family.</text>
</comment>
<dbReference type="Gene3D" id="3.30.470.20">
    <property type="entry name" value="ATP-grasp fold, B domain"/>
    <property type="match status" value="1"/>
</dbReference>
<dbReference type="GO" id="GO:0015631">
    <property type="term" value="F:tubulin binding"/>
    <property type="evidence" value="ECO:0007669"/>
    <property type="project" value="TreeGrafter"/>
</dbReference>
<keyword evidence="4" id="KW-0547">Nucleotide-binding</keyword>
<dbReference type="AlphaFoldDB" id="A0A0K2T7L7"/>
<evidence type="ECO:0000256" key="8">
    <source>
        <dbReference type="SAM" id="MobiDB-lite"/>
    </source>
</evidence>
<dbReference type="InterPro" id="IPR004344">
    <property type="entry name" value="TTL/TTLL_fam"/>
</dbReference>
<dbReference type="OrthoDB" id="2016263at2759"/>
<dbReference type="GO" id="GO:0036064">
    <property type="term" value="C:ciliary basal body"/>
    <property type="evidence" value="ECO:0007669"/>
    <property type="project" value="TreeGrafter"/>
</dbReference>
<dbReference type="PANTHER" id="PTHR12241:SF145">
    <property type="entry name" value="TUBULIN POLYGLUTAMYLASE TTLL5"/>
    <property type="match status" value="1"/>
</dbReference>
<evidence type="ECO:0000256" key="6">
    <source>
        <dbReference type="ARBA" id="ARBA00041448"/>
    </source>
</evidence>
<evidence type="ECO:0000256" key="7">
    <source>
        <dbReference type="ARBA" id="ARBA00049274"/>
    </source>
</evidence>
<keyword evidence="5" id="KW-0067">ATP-binding</keyword>
<protein>
    <recommendedName>
        <fullName evidence="6">Tubulin--tyrosine ligase-like protein 5</fullName>
    </recommendedName>
</protein>
<comment type="catalytic activity">
    <reaction evidence="7">
        <text>L-glutamyl-[protein] + L-glutamate + ATP = gamma-L-glutamyl-L-glutamyl-[protein] + ADP + phosphate + H(+)</text>
        <dbReference type="Rhea" id="RHEA:60144"/>
        <dbReference type="Rhea" id="RHEA-COMP:10208"/>
        <dbReference type="Rhea" id="RHEA-COMP:15517"/>
        <dbReference type="ChEBI" id="CHEBI:15378"/>
        <dbReference type="ChEBI" id="CHEBI:29973"/>
        <dbReference type="ChEBI" id="CHEBI:29985"/>
        <dbReference type="ChEBI" id="CHEBI:30616"/>
        <dbReference type="ChEBI" id="CHEBI:43474"/>
        <dbReference type="ChEBI" id="CHEBI:143622"/>
        <dbReference type="ChEBI" id="CHEBI:456216"/>
    </reaction>
    <physiologicalReaction direction="left-to-right" evidence="7">
        <dbReference type="Rhea" id="RHEA:60145"/>
    </physiologicalReaction>
</comment>
<reference evidence="9" key="1">
    <citation type="submission" date="2014-05" db="EMBL/GenBank/DDBJ databases">
        <authorList>
            <person name="Chronopoulou M."/>
        </authorList>
    </citation>
    <scope>NUCLEOTIDE SEQUENCE</scope>
    <source>
        <tissue evidence="9">Whole organism</tissue>
    </source>
</reference>
<keyword evidence="2" id="KW-0436">Ligase</keyword>
<evidence type="ECO:0000256" key="4">
    <source>
        <dbReference type="ARBA" id="ARBA00022741"/>
    </source>
</evidence>
<accession>A0A0K2T7L7</accession>
<feature type="compositionally biased region" description="Low complexity" evidence="8">
    <location>
        <begin position="8"/>
        <end position="20"/>
    </location>
</feature>
<evidence type="ECO:0000256" key="2">
    <source>
        <dbReference type="ARBA" id="ARBA00022598"/>
    </source>
</evidence>
<dbReference type="GO" id="GO:0005874">
    <property type="term" value="C:microtubule"/>
    <property type="evidence" value="ECO:0007669"/>
    <property type="project" value="UniProtKB-KW"/>
</dbReference>
<evidence type="ECO:0000313" key="9">
    <source>
        <dbReference type="EMBL" id="CDW21446.1"/>
    </source>
</evidence>
<evidence type="ECO:0000256" key="5">
    <source>
        <dbReference type="ARBA" id="ARBA00022840"/>
    </source>
</evidence>
<evidence type="ECO:0000256" key="1">
    <source>
        <dbReference type="ARBA" id="ARBA00006820"/>
    </source>
</evidence>
<dbReference type="FunFam" id="3.30.470.20:FF:000009">
    <property type="entry name" value="tubulin polyglutamylase TTLL5 isoform X1"/>
    <property type="match status" value="1"/>
</dbReference>
<feature type="compositionally biased region" description="Low complexity" evidence="8">
    <location>
        <begin position="36"/>
        <end position="55"/>
    </location>
</feature>
<dbReference type="GO" id="GO:0005524">
    <property type="term" value="F:ATP binding"/>
    <property type="evidence" value="ECO:0007669"/>
    <property type="project" value="UniProtKB-KW"/>
</dbReference>
<proteinExistence type="inferred from homology"/>
<dbReference type="PROSITE" id="PS51221">
    <property type="entry name" value="TTL"/>
    <property type="match status" value="1"/>
</dbReference>
<dbReference type="GO" id="GO:0000226">
    <property type="term" value="P:microtubule cytoskeleton organization"/>
    <property type="evidence" value="ECO:0007669"/>
    <property type="project" value="TreeGrafter"/>
</dbReference>
<feature type="region of interest" description="Disordered" evidence="8">
    <location>
        <begin position="1"/>
        <end position="61"/>
    </location>
</feature>
<dbReference type="PANTHER" id="PTHR12241">
    <property type="entry name" value="TUBULIN POLYGLUTAMYLASE"/>
    <property type="match status" value="1"/>
</dbReference>
<dbReference type="GO" id="GO:0070740">
    <property type="term" value="F:tubulin-glutamic acid ligase activity"/>
    <property type="evidence" value="ECO:0007669"/>
    <property type="project" value="TreeGrafter"/>
</dbReference>
<sequence length="1018" mass="114936">MVVPEPGNISNNISSDISSDSEPEGTILPPIHSRDSGIASSTSSSETFAEDSSASNTRSPVQNVEQIEALLRKIGDSAKKTIYKSKEISATGPSITQPKAESNAKNSSTEINEKDFINWETSYENPNKKIPVVRFHCQALSRPPLPNSVGFKYRLTFKTLNADAKLVSQICHAHGFHEVMSSNSDFNLMWTGANPKPHAFKSLLPHQKVNHFPRSYELTRKDRLYQNIERFQHAKGAKLFNFVPKTFVIPSEYSEFAAAHHRTRGAWIVKPVASSRGRGIFIVNHPNQVPLDEPMVVAKYIDNPLLVNGHKWDLRLYVAVTSYDPLVIYLYEEGLVRFATVRYDSSGKNLWNPCMHLCNYSINKYHSDYIKCEDPDTEDKGHKWSLSALLRHLKANSIDTAALMHSIEDVIIKSIISVEIPVNSACKMFVPHRRNCFEVYGFDILIDSELKPWLLEVNLSPSLNCDAPIDLKIKSALLCDLMTLIGIQAVDPALRRAQFNQKILNSAGYSAHSKNYNSNIHHDRPNYDESAKRVPKRSVSLETRRFAAIRLAASNISASQELYKIVKCIKEENSRRGGFVRVFPTADTWQTYGSLLEYSSPYNQMLHECLFPDSFKKSGAHPRVRRKIVMSKDIRKRSQSAGPHSKDVRIDPGMGTTHSKADVVIDGGDSSHVECEKENIALQDSPLPKPTPSELRVAQYEKPLINGYRTKLSTFKDPEKIAKKRSEKRERSAVLRSKIVKMIESGLQLSEYQSRKAFSVYLHCILHRLSDLDDTNNSDVVQVDLVLKFLQKAALSLREPYFLKAPSIKLSGKDRAAIVAKELNEFLGHYKRETEVHTVYKEDKTMIPRHIFEEFIAFANDTDLEDVLTLQTKLYRCAHIFLGKCLPPVTGRKNSLLRTAYGISPDRNLRDKQCSMRMNARANPPVAPQFALRPQAPSRCLDINTAQAEENELDFRIEEEAFPTKKKLPFEKAVVTRIGVATTLSNNKRYQEYPAGIQSNTLNVSPRVSSAPSEILPK</sequence>
<feature type="compositionally biased region" description="Polar residues" evidence="8">
    <location>
        <begin position="91"/>
        <end position="108"/>
    </location>
</feature>